<dbReference type="PANTHER" id="PTHR48050">
    <property type="entry name" value="STEROL 3-BETA-GLUCOSYLTRANSFERASE"/>
    <property type="match status" value="1"/>
</dbReference>
<keyword evidence="3" id="KW-1185">Reference proteome</keyword>
<dbReference type="InterPro" id="IPR050426">
    <property type="entry name" value="Glycosyltransferase_28"/>
</dbReference>
<dbReference type="Proteomes" id="UP000672032">
    <property type="component" value="Chromosome 1"/>
</dbReference>
<protein>
    <recommendedName>
        <fullName evidence="1">Erythromycin biosynthesis protein CIII-like C-terminal domain-containing protein</fullName>
    </recommendedName>
</protein>
<evidence type="ECO:0000313" key="3">
    <source>
        <dbReference type="Proteomes" id="UP000672032"/>
    </source>
</evidence>
<dbReference type="AlphaFoldDB" id="A0A8A3P8Q2"/>
<dbReference type="InterPro" id="IPR010610">
    <property type="entry name" value="EryCIII-like_C"/>
</dbReference>
<dbReference type="GO" id="GO:0016757">
    <property type="term" value="F:glycosyltransferase activity"/>
    <property type="evidence" value="ECO:0007669"/>
    <property type="project" value="UniProtKB-ARBA"/>
</dbReference>
<gene>
    <name evidence="2" type="ORF">DSL72_004347</name>
</gene>
<dbReference type="PANTHER" id="PTHR48050:SF13">
    <property type="entry name" value="STEROL 3-BETA-GLUCOSYLTRANSFERASE UGT80A2"/>
    <property type="match status" value="1"/>
</dbReference>
<evidence type="ECO:0000313" key="2">
    <source>
        <dbReference type="EMBL" id="QSZ29829.1"/>
    </source>
</evidence>
<dbReference type="SUPFAM" id="SSF53756">
    <property type="entry name" value="UDP-Glycosyltransferase/glycogen phosphorylase"/>
    <property type="match status" value="1"/>
</dbReference>
<evidence type="ECO:0000259" key="1">
    <source>
        <dbReference type="Pfam" id="PF06722"/>
    </source>
</evidence>
<dbReference type="EMBL" id="CP063405">
    <property type="protein sequence ID" value="QSZ29829.1"/>
    <property type="molecule type" value="Genomic_DNA"/>
</dbReference>
<reference evidence="2" key="1">
    <citation type="submission" date="2020-10" db="EMBL/GenBank/DDBJ databases">
        <title>Genome Sequence of Monilinia vaccinii-corymbosi Sheds Light on Mummy Berry Disease Infection of Blueberry and Mating Type.</title>
        <authorList>
            <person name="Yow A.G."/>
            <person name="Zhang Y."/>
            <person name="Bansal K."/>
            <person name="Eacker S.M."/>
            <person name="Sullivan S."/>
            <person name="Liachko I."/>
            <person name="Cubeta M.A."/>
            <person name="Rollins J.A."/>
            <person name="Ashrafi H."/>
        </authorList>
    </citation>
    <scope>NUCLEOTIDE SEQUENCE</scope>
    <source>
        <strain evidence="2">RL-1</strain>
    </source>
</reference>
<dbReference type="OrthoDB" id="407298at2759"/>
<dbReference type="Pfam" id="PF06722">
    <property type="entry name" value="EryCIII-like_C"/>
    <property type="match status" value="1"/>
</dbReference>
<feature type="domain" description="Erythromycin biosynthesis protein CIII-like C-terminal" evidence="1">
    <location>
        <begin position="366"/>
        <end position="476"/>
    </location>
</feature>
<accession>A0A8A3P8Q2</accession>
<sequence>MSISTRPRKILFLTNSEYGQSNVVLATAYELILNNVEVHIASFEAPALAEEVSHIIDYGNARSPIRMRVDELNAGTYGPIPTGSITAVFHAIASPGMVEKLALVARDQEAMRHGVGFLEAWRTYAKIPRILSSYTPEEYVGGVHSCVEIVKAVNPDGIVVEKLCAQGFDACALLGKKMMSITPNSFKDTLGQAQPNGFALWGMGVECSGFGFPLPWYLIPLNIILMIRFIIIIVTDPNIKAIDAKRKEANIPGQYPFFVTYSKDIEYLLPTGREFDLKLPYIPKNVTTCGPLTLPSHTLSQTDPELLAWLRRNPTVLINLGSHVYGSVKFNRQLATATRILLSRNPRMQVLWKLKPTASGSDAATADILAPVADRVQRVKWLRAEPISILRSGHIIASVHHGGANSYFESVETGTPQVALPCWFDTYDYAEKMERLGIGVWGSKSCAPGLDGDECGRALIRVVEDVTMREKARELGELVRRKYGGRKDAARKILELVVEGEFGLRREL</sequence>
<organism evidence="2 3">
    <name type="scientific">Monilinia vaccinii-corymbosi</name>
    <dbReference type="NCBI Taxonomy" id="61207"/>
    <lineage>
        <taxon>Eukaryota</taxon>
        <taxon>Fungi</taxon>
        <taxon>Dikarya</taxon>
        <taxon>Ascomycota</taxon>
        <taxon>Pezizomycotina</taxon>
        <taxon>Leotiomycetes</taxon>
        <taxon>Helotiales</taxon>
        <taxon>Sclerotiniaceae</taxon>
        <taxon>Monilinia</taxon>
    </lineage>
</organism>
<name>A0A8A3P8Q2_9HELO</name>
<dbReference type="Gene3D" id="3.40.50.2000">
    <property type="entry name" value="Glycogen Phosphorylase B"/>
    <property type="match status" value="1"/>
</dbReference>
<proteinExistence type="predicted"/>